<feature type="compositionally biased region" description="Low complexity" evidence="1">
    <location>
        <begin position="10"/>
        <end position="29"/>
    </location>
</feature>
<protein>
    <submittedName>
        <fullName evidence="2">Uncharacterized protein</fullName>
    </submittedName>
</protein>
<keyword evidence="3" id="KW-1185">Reference proteome</keyword>
<accession>A0A286G189</accession>
<dbReference type="Proteomes" id="UP000219621">
    <property type="component" value="Unassembled WGS sequence"/>
</dbReference>
<evidence type="ECO:0000256" key="1">
    <source>
        <dbReference type="SAM" id="MobiDB-lite"/>
    </source>
</evidence>
<dbReference type="RefSeq" id="WP_097277096.1">
    <property type="nucleotide sequence ID" value="NZ_OCNJ01000001.1"/>
</dbReference>
<proteinExistence type="predicted"/>
<feature type="region of interest" description="Disordered" evidence="1">
    <location>
        <begin position="10"/>
        <end position="49"/>
    </location>
</feature>
<reference evidence="3" key="1">
    <citation type="submission" date="2017-09" db="EMBL/GenBank/DDBJ databases">
        <authorList>
            <person name="Varghese N."/>
            <person name="Submissions S."/>
        </authorList>
    </citation>
    <scope>NUCLEOTIDE SEQUENCE [LARGE SCALE GENOMIC DNA]</scope>
    <source>
        <strain evidence="3">USBA 140</strain>
    </source>
</reference>
<name>A0A286G189_9PROT</name>
<evidence type="ECO:0000313" key="3">
    <source>
        <dbReference type="Proteomes" id="UP000219621"/>
    </source>
</evidence>
<organism evidence="2 3">
    <name type="scientific">Caenispirillum bisanense</name>
    <dbReference type="NCBI Taxonomy" id="414052"/>
    <lineage>
        <taxon>Bacteria</taxon>
        <taxon>Pseudomonadati</taxon>
        <taxon>Pseudomonadota</taxon>
        <taxon>Alphaproteobacteria</taxon>
        <taxon>Rhodospirillales</taxon>
        <taxon>Novispirillaceae</taxon>
        <taxon>Caenispirillum</taxon>
    </lineage>
</organism>
<evidence type="ECO:0000313" key="2">
    <source>
        <dbReference type="EMBL" id="SOD89301.1"/>
    </source>
</evidence>
<dbReference type="EMBL" id="OCNJ01000001">
    <property type="protein sequence ID" value="SOD89301.1"/>
    <property type="molecule type" value="Genomic_DNA"/>
</dbReference>
<gene>
    <name evidence="2" type="ORF">SAMN05421508_101178</name>
</gene>
<sequence length="88" mass="9414">MACPAVAFPSVPPAAASLGPRSRLPAFLRPVPPPPRRSGQPYGTAGTEPALEELLADPLVHLVLARDGLTVETVRREMLAARRRLLAR</sequence>
<dbReference type="AlphaFoldDB" id="A0A286G189"/>